<evidence type="ECO:0000256" key="2">
    <source>
        <dbReference type="ARBA" id="ARBA00022844"/>
    </source>
</evidence>
<keyword evidence="2" id="KW-0946">Virion</keyword>
<proteinExistence type="predicted"/>
<evidence type="ECO:0000313" key="4">
    <source>
        <dbReference type="EMBL" id="DAG04920.1"/>
    </source>
</evidence>
<organism evidence="4">
    <name type="scientific">Siphoviridae sp. ctClL93</name>
    <dbReference type="NCBI Taxonomy" id="2825381"/>
    <lineage>
        <taxon>Viruses</taxon>
        <taxon>Duplodnaviria</taxon>
        <taxon>Heunggongvirae</taxon>
        <taxon>Uroviricota</taxon>
        <taxon>Caudoviricetes</taxon>
    </lineage>
</organism>
<feature type="domain" description="Phage capsid-like C-terminal" evidence="3">
    <location>
        <begin position="14"/>
        <end position="292"/>
    </location>
</feature>
<dbReference type="GO" id="GO:0044423">
    <property type="term" value="C:virion component"/>
    <property type="evidence" value="ECO:0007669"/>
    <property type="project" value="UniProtKB-KW"/>
</dbReference>
<comment type="subcellular location">
    <subcellularLocation>
        <location evidence="1">Virion</location>
    </subcellularLocation>
</comment>
<dbReference type="Gene3D" id="3.30.2400.10">
    <property type="entry name" value="Major capsid protein gp5"/>
    <property type="match status" value="1"/>
</dbReference>
<evidence type="ECO:0000256" key="1">
    <source>
        <dbReference type="ARBA" id="ARBA00004328"/>
    </source>
</evidence>
<dbReference type="Pfam" id="PF05065">
    <property type="entry name" value="Phage_capsid"/>
    <property type="match status" value="1"/>
</dbReference>
<dbReference type="Gene3D" id="2.60.40.1080">
    <property type="match status" value="1"/>
</dbReference>
<dbReference type="SUPFAM" id="SSF56563">
    <property type="entry name" value="Major capsid protein gp5"/>
    <property type="match status" value="1"/>
</dbReference>
<reference evidence="4" key="1">
    <citation type="journal article" date="2021" name="Proc. Natl. Acad. Sci. U.S.A.">
        <title>A Catalog of Tens of Thousands of Viruses from Human Metagenomes Reveals Hidden Associations with Chronic Diseases.</title>
        <authorList>
            <person name="Tisza M.J."/>
            <person name="Buck C.B."/>
        </authorList>
    </citation>
    <scope>NUCLEOTIDE SEQUENCE</scope>
    <source>
        <strain evidence="4">CtClL93</strain>
    </source>
</reference>
<sequence length="403" mass="43125">MATNIVNRTDLSGLIPEPVTREIIQGVTEGSAVLQMGRRLPNMTSKTQTMNVLDMLPTAYFVNGDTGMKQTTKMKWDKKKIYAEEIAVIVPIPEAVIDDADYDIWSEVRPRLVEAFGKVIDGAILFGTNKPTSWRDSVLETCTKAGSVVAATPYIYDDLLAEGGVIAKVEESGYLVNGIMSAIQMRAKLRGLKDLNGNPIFKTDMQGATPYALDGSPMYFPRNGAFDTAKALMFAGDWSELVYSIRQDITFKIFDQGVVQDPSDNSIVYNLMQNDMVALRAVMRLGWEIPNPKTAYNDTLSSYCPFAVYAPAGTVNTVTVTPATATVAKGASKAFAASVTGEGAVSNGVLWSVSGTTAVKAGTKIDENGTLTIASNETNTALTVTATSKQDGTKSGTAAVTVG</sequence>
<evidence type="ECO:0000259" key="3">
    <source>
        <dbReference type="Pfam" id="PF05065"/>
    </source>
</evidence>
<dbReference type="Gene3D" id="3.30.2320.10">
    <property type="entry name" value="hypothetical protein PF0899 domain"/>
    <property type="match status" value="1"/>
</dbReference>
<dbReference type="InterPro" id="IPR054612">
    <property type="entry name" value="Phage_capsid-like_C"/>
</dbReference>
<dbReference type="NCBIfam" id="TIGR01554">
    <property type="entry name" value="major_cap_HK97"/>
    <property type="match status" value="1"/>
</dbReference>
<accession>A0A8S5VE14</accession>
<protein>
    <submittedName>
        <fullName evidence="4">Major capsid protein</fullName>
    </submittedName>
</protein>
<name>A0A8S5VE14_9CAUD</name>
<dbReference type="EMBL" id="BK016246">
    <property type="protein sequence ID" value="DAG04920.1"/>
    <property type="molecule type" value="Genomic_DNA"/>
</dbReference>
<dbReference type="InterPro" id="IPR024455">
    <property type="entry name" value="Phage_capsid"/>
</dbReference>